<evidence type="ECO:0000313" key="3">
    <source>
        <dbReference type="Proteomes" id="UP000247702"/>
    </source>
</evidence>
<name>A0A2Z6S5B3_9GLOM</name>
<dbReference type="EMBL" id="BEXD01004394">
    <property type="protein sequence ID" value="GBC10554.1"/>
    <property type="molecule type" value="Genomic_DNA"/>
</dbReference>
<dbReference type="InterPro" id="IPR032675">
    <property type="entry name" value="LRR_dom_sf"/>
</dbReference>
<dbReference type="Proteomes" id="UP000615446">
    <property type="component" value="Unassembled WGS sequence"/>
</dbReference>
<evidence type="ECO:0000313" key="2">
    <source>
        <dbReference type="EMBL" id="GES99183.1"/>
    </source>
</evidence>
<dbReference type="AlphaFoldDB" id="A0A2Z6S5B3"/>
<dbReference type="OrthoDB" id="2339173at2759"/>
<accession>A0A2Z6S5B3</accession>
<reference evidence="1 3" key="1">
    <citation type="submission" date="2017-11" db="EMBL/GenBank/DDBJ databases">
        <title>The genome of Rhizophagus clarus HR1 reveals common genetic basis of auxotrophy among arbuscular mycorrhizal fungi.</title>
        <authorList>
            <person name="Kobayashi Y."/>
        </authorList>
    </citation>
    <scope>NUCLEOTIDE SEQUENCE [LARGE SCALE GENOMIC DNA]</scope>
    <source>
        <strain evidence="1 3">HR1</strain>
    </source>
</reference>
<dbReference type="Proteomes" id="UP000247702">
    <property type="component" value="Unassembled WGS sequence"/>
</dbReference>
<dbReference type="Gene3D" id="3.80.10.10">
    <property type="entry name" value="Ribonuclease Inhibitor"/>
    <property type="match status" value="1"/>
</dbReference>
<comment type="caution">
    <text evidence="1">The sequence shown here is derived from an EMBL/GenBank/DDBJ whole genome shotgun (WGS) entry which is preliminary data.</text>
</comment>
<sequence>MVKLNIDVIHQILKEFQNDNETLYSCLFVNKTWCETTIPILWKNPTRECAHINEYKLFNVILLHLSEESRNNLKKQGIHLFTETNYHQPLFNYISFWRDLVLFFLERMLYSLFGSYNIDEPKISILRNELLNLFDQNQKFTSLNLVNTQKFQISGNEQCFSGLEHLCCSVYTDSNILERLATTNTSIKKLSFEIHSNINNPGILRIIEAQNNLKEVVFNHSYSPKNNVKYCKALEVSLIKCADTIQYLRIDWEPITNYLSFLVNLVSLEILATSANAKCIHLENVTLTHLKILKANFTPFKSLISLIKNTKGNLNEITILYRVSDYGRLIRAIYQNCPNLNYLRLSMNNDDILEFGNLLTNCRFLSSLHIMEEDNLFYPYGNLNWNELLKILVKSSPICLLEFTFFHKNTGIMLEALKIFLENWKDKHPILMLKVFPLERDSIHLVQQLNDLIQEYTVKGTIKSKLGLLSN</sequence>
<protein>
    <recommendedName>
        <fullName evidence="4">F-box domain-containing protein</fullName>
    </recommendedName>
</protein>
<gene>
    <name evidence="2" type="ORF">RCL2_002569500</name>
    <name evidence="1" type="ORF">RclHR1_09710005</name>
</gene>
<keyword evidence="3" id="KW-1185">Reference proteome</keyword>
<dbReference type="EMBL" id="BLAL01000278">
    <property type="protein sequence ID" value="GES99183.1"/>
    <property type="molecule type" value="Genomic_DNA"/>
</dbReference>
<reference evidence="2" key="2">
    <citation type="submission" date="2019-10" db="EMBL/GenBank/DDBJ databases">
        <title>Conservation and host-specific expression of non-tandemly repeated heterogenous ribosome RNA gene in arbuscular mycorrhizal fungi.</title>
        <authorList>
            <person name="Maeda T."/>
            <person name="Kobayashi Y."/>
            <person name="Nakagawa T."/>
            <person name="Ezawa T."/>
            <person name="Yamaguchi K."/>
            <person name="Bino T."/>
            <person name="Nishimoto Y."/>
            <person name="Shigenobu S."/>
            <person name="Kawaguchi M."/>
        </authorList>
    </citation>
    <scope>NUCLEOTIDE SEQUENCE</scope>
    <source>
        <strain evidence="2">HR1</strain>
    </source>
</reference>
<proteinExistence type="predicted"/>
<evidence type="ECO:0000313" key="1">
    <source>
        <dbReference type="EMBL" id="GBC10554.1"/>
    </source>
</evidence>
<evidence type="ECO:0008006" key="4">
    <source>
        <dbReference type="Google" id="ProtNLM"/>
    </source>
</evidence>
<organism evidence="1 3">
    <name type="scientific">Rhizophagus clarus</name>
    <dbReference type="NCBI Taxonomy" id="94130"/>
    <lineage>
        <taxon>Eukaryota</taxon>
        <taxon>Fungi</taxon>
        <taxon>Fungi incertae sedis</taxon>
        <taxon>Mucoromycota</taxon>
        <taxon>Glomeromycotina</taxon>
        <taxon>Glomeromycetes</taxon>
        <taxon>Glomerales</taxon>
        <taxon>Glomeraceae</taxon>
        <taxon>Rhizophagus</taxon>
    </lineage>
</organism>